<dbReference type="PROSITE" id="PS00061">
    <property type="entry name" value="ADH_SHORT"/>
    <property type="match status" value="1"/>
</dbReference>
<dbReference type="AlphaFoldDB" id="A0A7X6K7D7"/>
<dbReference type="InterPro" id="IPR036291">
    <property type="entry name" value="NAD(P)-bd_dom_sf"/>
</dbReference>
<evidence type="ECO:0000256" key="1">
    <source>
        <dbReference type="ARBA" id="ARBA00006484"/>
    </source>
</evidence>
<proteinExistence type="inferred from homology"/>
<dbReference type="FunFam" id="3.40.50.720:FF:000084">
    <property type="entry name" value="Short-chain dehydrogenase reductase"/>
    <property type="match status" value="1"/>
</dbReference>
<dbReference type="CDD" id="cd05233">
    <property type="entry name" value="SDR_c"/>
    <property type="match status" value="1"/>
</dbReference>
<dbReference type="EMBL" id="JAAZSQ010000026">
    <property type="protein sequence ID" value="NKX56518.1"/>
    <property type="molecule type" value="Genomic_DNA"/>
</dbReference>
<evidence type="ECO:0000313" key="3">
    <source>
        <dbReference type="EMBL" id="NKX56518.1"/>
    </source>
</evidence>
<dbReference type="InterPro" id="IPR002347">
    <property type="entry name" value="SDR_fam"/>
</dbReference>
<dbReference type="InterPro" id="IPR050259">
    <property type="entry name" value="SDR"/>
</dbReference>
<evidence type="ECO:0000313" key="4">
    <source>
        <dbReference type="Proteomes" id="UP000544090"/>
    </source>
</evidence>
<dbReference type="NCBIfam" id="NF005559">
    <property type="entry name" value="PRK07231.1"/>
    <property type="match status" value="1"/>
</dbReference>
<organism evidence="3 4">
    <name type="scientific">Arthrobacter mobilis</name>
    <dbReference type="NCBI Taxonomy" id="2724944"/>
    <lineage>
        <taxon>Bacteria</taxon>
        <taxon>Bacillati</taxon>
        <taxon>Actinomycetota</taxon>
        <taxon>Actinomycetes</taxon>
        <taxon>Micrococcales</taxon>
        <taxon>Micrococcaceae</taxon>
        <taxon>Arthrobacter</taxon>
    </lineage>
</organism>
<dbReference type="InterPro" id="IPR020904">
    <property type="entry name" value="Sc_DH/Rdtase_CS"/>
</dbReference>
<name>A0A7X6K7D7_9MICC</name>
<reference evidence="3 4" key="1">
    <citation type="submission" date="2020-04" db="EMBL/GenBank/DDBJ databases">
        <title>Arthrobacter sp. nov.</title>
        <authorList>
            <person name="Liu S."/>
        </authorList>
    </citation>
    <scope>NUCLEOTIDE SEQUENCE [LARGE SCALE GENOMIC DNA]</scope>
    <source>
        <strain evidence="3 4">E918</strain>
    </source>
</reference>
<dbReference type="Gene3D" id="3.40.50.720">
    <property type="entry name" value="NAD(P)-binding Rossmann-like Domain"/>
    <property type="match status" value="1"/>
</dbReference>
<dbReference type="Proteomes" id="UP000544090">
    <property type="component" value="Unassembled WGS sequence"/>
</dbReference>
<keyword evidence="4" id="KW-1185">Reference proteome</keyword>
<evidence type="ECO:0000256" key="2">
    <source>
        <dbReference type="ARBA" id="ARBA00023002"/>
    </source>
</evidence>
<accession>A0A7X6K7D7</accession>
<protein>
    <submittedName>
        <fullName evidence="3">Glucose 1-dehydrogenase</fullName>
        <ecNumber evidence="3">1.1.1.47</ecNumber>
    </submittedName>
</protein>
<comment type="similarity">
    <text evidence="1">Belongs to the short-chain dehydrogenases/reductases (SDR) family.</text>
</comment>
<dbReference type="SUPFAM" id="SSF51735">
    <property type="entry name" value="NAD(P)-binding Rossmann-fold domains"/>
    <property type="match status" value="1"/>
</dbReference>
<dbReference type="PANTHER" id="PTHR42879:SF2">
    <property type="entry name" value="3-OXOACYL-[ACYL-CARRIER-PROTEIN] REDUCTASE FABG"/>
    <property type="match status" value="1"/>
</dbReference>
<dbReference type="GO" id="GO:0047936">
    <property type="term" value="F:glucose 1-dehydrogenase [NAD(P)+] activity"/>
    <property type="evidence" value="ECO:0007669"/>
    <property type="project" value="UniProtKB-EC"/>
</dbReference>
<dbReference type="PRINTS" id="PR00081">
    <property type="entry name" value="GDHRDH"/>
</dbReference>
<keyword evidence="2 3" id="KW-0560">Oxidoreductase</keyword>
<dbReference type="PRINTS" id="PR00080">
    <property type="entry name" value="SDRFAMILY"/>
</dbReference>
<dbReference type="PANTHER" id="PTHR42879">
    <property type="entry name" value="3-OXOACYL-(ACYL-CARRIER-PROTEIN) REDUCTASE"/>
    <property type="match status" value="1"/>
</dbReference>
<gene>
    <name evidence="3" type="ORF">HGG74_18715</name>
</gene>
<dbReference type="GO" id="GO:0032787">
    <property type="term" value="P:monocarboxylic acid metabolic process"/>
    <property type="evidence" value="ECO:0007669"/>
    <property type="project" value="UniProtKB-ARBA"/>
</dbReference>
<dbReference type="Pfam" id="PF13561">
    <property type="entry name" value="adh_short_C2"/>
    <property type="match status" value="1"/>
</dbReference>
<comment type="caution">
    <text evidence="3">The sequence shown here is derived from an EMBL/GenBank/DDBJ whole genome shotgun (WGS) entry which is preliminary data.</text>
</comment>
<dbReference type="EC" id="1.1.1.47" evidence="3"/>
<dbReference type="RefSeq" id="WP_168488857.1">
    <property type="nucleotide sequence ID" value="NZ_JAAZSQ010000026.1"/>
</dbReference>
<sequence length="252" mass="26445">MQLAGKIALVTGGGQGIGRGIVERFVEEGAQVAVVQRGPLDSALEQHQDVLGIQTDLSDPTAPSMAVEQAAGHFGGIDILVNNAGIMFERSVSRIRLDEWDRMIAVNLRAPLFLVQAALPHMRRRGGGSIINIGSIEGLAANPCHTAYCASKAGIHGMTRALAVDLGGDNIRCNAIAPGWIASELSENYLASQPDPAAAREALKRLHPAGRVGNPTDVGDLAVYLASDRSGFLTGETIVLDGGRTAKLPLPF</sequence>